<organism evidence="2 3">
    <name type="scientific">Entomomonas asaccharolytica</name>
    <dbReference type="NCBI Taxonomy" id="2785331"/>
    <lineage>
        <taxon>Bacteria</taxon>
        <taxon>Pseudomonadati</taxon>
        <taxon>Pseudomonadota</taxon>
        <taxon>Gammaproteobacteria</taxon>
        <taxon>Pseudomonadales</taxon>
        <taxon>Pseudomonadaceae</taxon>
        <taxon>Entomomonas</taxon>
    </lineage>
</organism>
<evidence type="ECO:0000256" key="1">
    <source>
        <dbReference type="SAM" id="SignalP"/>
    </source>
</evidence>
<protein>
    <submittedName>
        <fullName evidence="2">Uncharacterized protein</fullName>
    </submittedName>
</protein>
<dbReference type="EMBL" id="CP067393">
    <property type="protein sequence ID" value="QQP84818.1"/>
    <property type="molecule type" value="Genomic_DNA"/>
</dbReference>
<feature type="chain" id="PRO_5036925867" evidence="1">
    <location>
        <begin position="23"/>
        <end position="188"/>
    </location>
</feature>
<evidence type="ECO:0000313" key="3">
    <source>
        <dbReference type="Proteomes" id="UP000595278"/>
    </source>
</evidence>
<reference evidence="2 3" key="1">
    <citation type="submission" date="2021-01" db="EMBL/GenBank/DDBJ databases">
        <title>Entomomonas sp. F2A isolated from a house cricket (Acheta domesticus).</title>
        <authorList>
            <person name="Spergser J."/>
            <person name="Busse H.-J."/>
        </authorList>
    </citation>
    <scope>NUCLEOTIDE SEQUENCE [LARGE SCALE GENOMIC DNA]</scope>
    <source>
        <strain evidence="2 3">F2A</strain>
    </source>
</reference>
<dbReference type="Proteomes" id="UP000595278">
    <property type="component" value="Chromosome"/>
</dbReference>
<proteinExistence type="predicted"/>
<gene>
    <name evidence="2" type="ORF">JHT90_10440</name>
</gene>
<sequence>MRYLAFAIPVLTISTLSGYVSAEVDTMVSNNLNVIEQQPTQTKDTLCRVTTTFPITVQQCGEDCQHLLKGGLIKVEKIGVSPSVEQYVLTDLGRAAYMPASAKLSGGLGNFCFGSITKYEVVSCHVIEDNSQLAVRYKAYISDPHPALYDADFTANYALPNLQQGTTETKPMQKIFRITSQGELSIVR</sequence>
<dbReference type="AlphaFoldDB" id="A0A974NE11"/>
<name>A0A974NE11_9GAMM</name>
<keyword evidence="3" id="KW-1185">Reference proteome</keyword>
<keyword evidence="1" id="KW-0732">Signal</keyword>
<dbReference type="RefSeq" id="WP_201090715.1">
    <property type="nucleotide sequence ID" value="NZ_CP067393.1"/>
</dbReference>
<feature type="signal peptide" evidence="1">
    <location>
        <begin position="1"/>
        <end position="22"/>
    </location>
</feature>
<accession>A0A974NE11</accession>
<evidence type="ECO:0000313" key="2">
    <source>
        <dbReference type="EMBL" id="QQP84818.1"/>
    </source>
</evidence>
<dbReference type="KEGG" id="eaz:JHT90_10440"/>